<sequence length="394" mass="43399">MTNVETMLHRVRPDLLAMKPSALRAFDEEVSAIPGIIKLTLGEPDFNTPEHIKQAGIRSIEQNHTHYPQAAGIPALREAAAGFLNEKYRLHYTPEEIIVTVGATEAIWASLGALIQPGDKVIVPIPAWGLYMNVIELLGATPVFINTEPDGYELNPEKLRAVLDENGDSVRALVLNFPNNPTGKTLRRPKLQAIADVLKDYPVFAIADEVYSELTFGESHVSLAELLPEQTLLLNGVSKSHAMTGWRIGVIAGAQPIIDQVFKFHQASVTSAAYPMEDAAVEAFTAGKDDGREMAQDYEKRGRFLYQALVDLGFDVVEPEGAFYLYCKVPAWLNEDEATFCRRLAYEAQVAVSAGTAFGPSGKNHFRISYASSLADLKEAARRIGVYLEKRRAE</sequence>
<dbReference type="InterPro" id="IPR050596">
    <property type="entry name" value="AspAT/PAT-like"/>
</dbReference>
<evidence type="ECO:0000256" key="4">
    <source>
        <dbReference type="ARBA" id="ARBA00022679"/>
    </source>
</evidence>
<dbReference type="InterPro" id="IPR004839">
    <property type="entry name" value="Aminotransferase_I/II_large"/>
</dbReference>
<evidence type="ECO:0000256" key="1">
    <source>
        <dbReference type="ARBA" id="ARBA00001933"/>
    </source>
</evidence>
<dbReference type="PANTHER" id="PTHR46383:SF4">
    <property type="entry name" value="AMINOTRANSFERASE"/>
    <property type="match status" value="1"/>
</dbReference>
<dbReference type="EMBL" id="JBHTOC010000004">
    <property type="protein sequence ID" value="MFD1429371.1"/>
    <property type="molecule type" value="Genomic_DNA"/>
</dbReference>
<dbReference type="CDD" id="cd00609">
    <property type="entry name" value="AAT_like"/>
    <property type="match status" value="1"/>
</dbReference>
<protein>
    <recommendedName>
        <fullName evidence="6">Aminotransferase</fullName>
        <ecNumber evidence="6">2.6.1.-</ecNumber>
    </recommendedName>
</protein>
<dbReference type="PROSITE" id="PS00105">
    <property type="entry name" value="AA_TRANSFER_CLASS_1"/>
    <property type="match status" value="1"/>
</dbReference>
<dbReference type="InterPro" id="IPR004838">
    <property type="entry name" value="NHTrfase_class1_PyrdxlP-BS"/>
</dbReference>
<keyword evidence="9" id="KW-1185">Reference proteome</keyword>
<dbReference type="SUPFAM" id="SSF53383">
    <property type="entry name" value="PLP-dependent transferases"/>
    <property type="match status" value="1"/>
</dbReference>
<dbReference type="InterPro" id="IPR015424">
    <property type="entry name" value="PyrdxlP-dep_Trfase"/>
</dbReference>
<dbReference type="EC" id="2.6.1.-" evidence="6"/>
<dbReference type="Gene3D" id="3.40.640.10">
    <property type="entry name" value="Type I PLP-dependent aspartate aminotransferase-like (Major domain)"/>
    <property type="match status" value="1"/>
</dbReference>
<reference evidence="9" key="1">
    <citation type="journal article" date="2019" name="Int. J. Syst. Evol. Microbiol.">
        <title>The Global Catalogue of Microorganisms (GCM) 10K type strain sequencing project: providing services to taxonomists for standard genome sequencing and annotation.</title>
        <authorList>
            <consortium name="The Broad Institute Genomics Platform"/>
            <consortium name="The Broad Institute Genome Sequencing Center for Infectious Disease"/>
            <person name="Wu L."/>
            <person name="Ma J."/>
        </authorList>
    </citation>
    <scope>NUCLEOTIDE SEQUENCE [LARGE SCALE GENOMIC DNA]</scope>
    <source>
        <strain evidence="9">CCM 8980</strain>
    </source>
</reference>
<keyword evidence="4 6" id="KW-0808">Transferase</keyword>
<comment type="similarity">
    <text evidence="2 6">Belongs to the class-I pyridoxal-phosphate-dependent aminotransferase family.</text>
</comment>
<evidence type="ECO:0000256" key="6">
    <source>
        <dbReference type="RuleBase" id="RU000481"/>
    </source>
</evidence>
<dbReference type="PANTHER" id="PTHR46383">
    <property type="entry name" value="ASPARTATE AMINOTRANSFERASE"/>
    <property type="match status" value="1"/>
</dbReference>
<evidence type="ECO:0000259" key="7">
    <source>
        <dbReference type="Pfam" id="PF00155"/>
    </source>
</evidence>
<dbReference type="RefSeq" id="WP_203626295.1">
    <property type="nucleotide sequence ID" value="NZ_BOLQ01000003.1"/>
</dbReference>
<dbReference type="Pfam" id="PF00155">
    <property type="entry name" value="Aminotran_1_2"/>
    <property type="match status" value="1"/>
</dbReference>
<accession>A0ABW4CHK2</accession>
<dbReference type="InterPro" id="IPR015421">
    <property type="entry name" value="PyrdxlP-dep_Trfase_major"/>
</dbReference>
<dbReference type="InterPro" id="IPR015422">
    <property type="entry name" value="PyrdxlP-dep_Trfase_small"/>
</dbReference>
<proteinExistence type="inferred from homology"/>
<evidence type="ECO:0000256" key="3">
    <source>
        <dbReference type="ARBA" id="ARBA00022576"/>
    </source>
</evidence>
<dbReference type="Proteomes" id="UP001597196">
    <property type="component" value="Unassembled WGS sequence"/>
</dbReference>
<feature type="domain" description="Aminotransferase class I/classII large" evidence="7">
    <location>
        <begin position="36"/>
        <end position="384"/>
    </location>
</feature>
<organism evidence="8 9">
    <name type="scientific">Lacticaseibacillus mingshuiensis</name>
    <dbReference type="NCBI Taxonomy" id="2799574"/>
    <lineage>
        <taxon>Bacteria</taxon>
        <taxon>Bacillati</taxon>
        <taxon>Bacillota</taxon>
        <taxon>Bacilli</taxon>
        <taxon>Lactobacillales</taxon>
        <taxon>Lactobacillaceae</taxon>
        <taxon>Lacticaseibacillus</taxon>
    </lineage>
</organism>
<comment type="caution">
    <text evidence="8">The sequence shown here is derived from an EMBL/GenBank/DDBJ whole genome shotgun (WGS) entry which is preliminary data.</text>
</comment>
<evidence type="ECO:0000313" key="8">
    <source>
        <dbReference type="EMBL" id="MFD1429371.1"/>
    </source>
</evidence>
<name>A0ABW4CHK2_9LACO</name>
<dbReference type="GO" id="GO:0008483">
    <property type="term" value="F:transaminase activity"/>
    <property type="evidence" value="ECO:0007669"/>
    <property type="project" value="UniProtKB-KW"/>
</dbReference>
<comment type="cofactor">
    <cofactor evidence="1 6">
        <name>pyridoxal 5'-phosphate</name>
        <dbReference type="ChEBI" id="CHEBI:597326"/>
    </cofactor>
</comment>
<evidence type="ECO:0000256" key="2">
    <source>
        <dbReference type="ARBA" id="ARBA00007441"/>
    </source>
</evidence>
<dbReference type="Gene3D" id="3.90.1150.10">
    <property type="entry name" value="Aspartate Aminotransferase, domain 1"/>
    <property type="match status" value="1"/>
</dbReference>
<evidence type="ECO:0000256" key="5">
    <source>
        <dbReference type="ARBA" id="ARBA00022898"/>
    </source>
</evidence>
<keyword evidence="3 6" id="KW-0032">Aminotransferase</keyword>
<evidence type="ECO:0000313" key="9">
    <source>
        <dbReference type="Proteomes" id="UP001597196"/>
    </source>
</evidence>
<gene>
    <name evidence="8" type="ORF">ACFQ4P_03790</name>
</gene>
<keyword evidence="5" id="KW-0663">Pyridoxal phosphate</keyword>